<comment type="caution">
    <text evidence="11">Lacks conserved residue(s) required for the propagation of feature annotation.</text>
</comment>
<keyword evidence="6 11" id="KW-0694">RNA-binding</keyword>
<dbReference type="PANTHER" id="PTHR22808">
    <property type="entry name" value="NCL1 YEAST -RELATED NOL1/NOP2/FMU SUN DOMAIN-CONTAINING"/>
    <property type="match status" value="1"/>
</dbReference>
<evidence type="ECO:0000256" key="8">
    <source>
        <dbReference type="ARBA" id="ARBA00023128"/>
    </source>
</evidence>
<evidence type="ECO:0000256" key="10">
    <source>
        <dbReference type="ARBA" id="ARBA00049302"/>
    </source>
</evidence>
<keyword evidence="2" id="KW-0698">rRNA processing</keyword>
<evidence type="ECO:0000256" key="1">
    <source>
        <dbReference type="ARBA" id="ARBA00004173"/>
    </source>
</evidence>
<dbReference type="InterPro" id="IPR029063">
    <property type="entry name" value="SAM-dependent_MTases_sf"/>
</dbReference>
<dbReference type="GO" id="GO:0005762">
    <property type="term" value="C:mitochondrial large ribosomal subunit"/>
    <property type="evidence" value="ECO:0007669"/>
    <property type="project" value="TreeGrafter"/>
</dbReference>
<dbReference type="PRINTS" id="PR02008">
    <property type="entry name" value="RCMTFAMILY"/>
</dbReference>
<evidence type="ECO:0000256" key="9">
    <source>
        <dbReference type="ARBA" id="ARBA00042050"/>
    </source>
</evidence>
<keyword evidence="14" id="KW-1185">Reference proteome</keyword>
<evidence type="ECO:0000256" key="6">
    <source>
        <dbReference type="ARBA" id="ARBA00022884"/>
    </source>
</evidence>
<dbReference type="PANTHER" id="PTHR22808:SF3">
    <property type="entry name" value="5-METHYLCYTOSINE RRNA METHYLTRANSFERASE NSUN4"/>
    <property type="match status" value="1"/>
</dbReference>
<name>A0A8J2WBD4_9CRUS</name>
<dbReference type="FunFam" id="3.40.50.150:FF:000055">
    <property type="entry name" value="5-methylcytosine rRNA methyltransferase NSUN4"/>
    <property type="match status" value="1"/>
</dbReference>
<evidence type="ECO:0000256" key="4">
    <source>
        <dbReference type="ARBA" id="ARBA00022679"/>
    </source>
</evidence>
<evidence type="ECO:0000259" key="12">
    <source>
        <dbReference type="PROSITE" id="PS51686"/>
    </source>
</evidence>
<sequence length="463" mass="52898">MFARKWRSISKLQQIAVGGGNFPQAIVSKRHKFDKREANLWNKTNTDRALDHFDDFYGTFYGDLWPSTRLAMLSSPKHCALVNYYGDYDETIDKLKNMGCLDIQEIFEENRLLKKTKKRKKDPVNMPTNVIETSVEDDESEDLQMFSDERVIAPGQPNSAYLNFVPTTKLKGMEDWLEEEDQFQYVKPTYDFVVKKQKDERLDFPSLLKAFVFPRGDISRFPSPKRSSLGTSNYYLMDAASLLPVLALNLQATESVLDLCAAPGGKSLAMLQTLYPNRIVCNDITTSRISRLNSVLKQYIGQTTTWKHQLEVRASNALHWSEFDAFDKVLVDAPCTNDRHSVMEDDNNYFKKDRMKERISLPETQSALLIAGVRACKPGGTIVYSTCSLSPIQNDGVVHMAIKQLKEIYKIDMVVKDMSMTMNHFKFLCRFAPSSSLRYGQVALPSIVNNFGPMYISKLQRVI</sequence>
<evidence type="ECO:0000256" key="2">
    <source>
        <dbReference type="ARBA" id="ARBA00022552"/>
    </source>
</evidence>
<dbReference type="SUPFAM" id="SSF53335">
    <property type="entry name" value="S-adenosyl-L-methionine-dependent methyltransferases"/>
    <property type="match status" value="1"/>
</dbReference>
<dbReference type="GO" id="GO:0003723">
    <property type="term" value="F:RNA binding"/>
    <property type="evidence" value="ECO:0007669"/>
    <property type="project" value="UniProtKB-UniRule"/>
</dbReference>
<feature type="binding site" evidence="11">
    <location>
        <begin position="260"/>
        <end position="266"/>
    </location>
    <ligand>
        <name>S-adenosyl-L-methionine</name>
        <dbReference type="ChEBI" id="CHEBI:59789"/>
    </ligand>
</feature>
<proteinExistence type="inferred from homology"/>
<dbReference type="Proteomes" id="UP000789390">
    <property type="component" value="Unassembled WGS sequence"/>
</dbReference>
<keyword evidence="5 11" id="KW-0949">S-adenosyl-L-methionine</keyword>
<feature type="active site" description="Nucleophile" evidence="11">
    <location>
        <position position="387"/>
    </location>
</feature>
<dbReference type="Pfam" id="PF01189">
    <property type="entry name" value="Methyltr_RsmB-F"/>
    <property type="match status" value="1"/>
</dbReference>
<comment type="catalytic activity">
    <reaction evidence="10">
        <text>a cytidine in rRNA + S-adenosyl-L-methionine = a 5-methylcytidine in rRNA + S-adenosyl-L-homocysteine + H(+)</text>
        <dbReference type="Rhea" id="RHEA:61484"/>
        <dbReference type="Rhea" id="RHEA-COMP:15836"/>
        <dbReference type="Rhea" id="RHEA-COMP:15837"/>
        <dbReference type="ChEBI" id="CHEBI:15378"/>
        <dbReference type="ChEBI" id="CHEBI:57856"/>
        <dbReference type="ChEBI" id="CHEBI:59789"/>
        <dbReference type="ChEBI" id="CHEBI:74483"/>
        <dbReference type="ChEBI" id="CHEBI:82748"/>
    </reaction>
</comment>
<feature type="binding site" evidence="11">
    <location>
        <position position="332"/>
    </location>
    <ligand>
        <name>S-adenosyl-L-methionine</name>
        <dbReference type="ChEBI" id="CHEBI:59789"/>
    </ligand>
</feature>
<accession>A0A8J2WBD4</accession>
<evidence type="ECO:0000256" key="5">
    <source>
        <dbReference type="ARBA" id="ARBA00022691"/>
    </source>
</evidence>
<evidence type="ECO:0000256" key="7">
    <source>
        <dbReference type="ARBA" id="ARBA00022946"/>
    </source>
</evidence>
<comment type="similarity">
    <text evidence="11">Belongs to the class I-like SAM-binding methyltransferase superfamily. RsmB/NOP family.</text>
</comment>
<dbReference type="AlphaFoldDB" id="A0A8J2WBD4"/>
<keyword evidence="8" id="KW-0496">Mitochondrion</keyword>
<dbReference type="InterPro" id="IPR001678">
    <property type="entry name" value="MeTrfase_RsmB-F_NOP2_dom"/>
</dbReference>
<comment type="subcellular location">
    <subcellularLocation>
        <location evidence="1">Mitochondrion</location>
    </subcellularLocation>
</comment>
<protein>
    <recommendedName>
        <fullName evidence="9">NOL1/NOP2/Sun domain family member 4</fullName>
    </recommendedName>
</protein>
<evidence type="ECO:0000313" key="14">
    <source>
        <dbReference type="Proteomes" id="UP000789390"/>
    </source>
</evidence>
<evidence type="ECO:0000256" key="3">
    <source>
        <dbReference type="ARBA" id="ARBA00022603"/>
    </source>
</evidence>
<evidence type="ECO:0000256" key="11">
    <source>
        <dbReference type="PROSITE-ProRule" id="PRU01023"/>
    </source>
</evidence>
<feature type="binding site" evidence="11">
    <location>
        <position position="283"/>
    </location>
    <ligand>
        <name>S-adenosyl-L-methionine</name>
        <dbReference type="ChEBI" id="CHEBI:59789"/>
    </ligand>
</feature>
<evidence type="ECO:0000313" key="13">
    <source>
        <dbReference type="EMBL" id="CAH0111567.1"/>
    </source>
</evidence>
<dbReference type="EMBL" id="CAKKLH010000314">
    <property type="protein sequence ID" value="CAH0111567.1"/>
    <property type="molecule type" value="Genomic_DNA"/>
</dbReference>
<dbReference type="Gene3D" id="6.20.240.40">
    <property type="match status" value="1"/>
</dbReference>
<keyword evidence="4 11" id="KW-0808">Transferase</keyword>
<feature type="domain" description="SAM-dependent MTase RsmB/NOP-type" evidence="12">
    <location>
        <begin position="169"/>
        <end position="462"/>
    </location>
</feature>
<dbReference type="GO" id="GO:0008173">
    <property type="term" value="F:RNA methyltransferase activity"/>
    <property type="evidence" value="ECO:0007669"/>
    <property type="project" value="InterPro"/>
</dbReference>
<keyword evidence="3 11" id="KW-0489">Methyltransferase</keyword>
<dbReference type="InterPro" id="IPR023267">
    <property type="entry name" value="RCMT"/>
</dbReference>
<keyword evidence="7" id="KW-0809">Transit peptide</keyword>
<reference evidence="13" key="1">
    <citation type="submission" date="2021-11" db="EMBL/GenBank/DDBJ databases">
        <authorList>
            <person name="Schell T."/>
        </authorList>
    </citation>
    <scope>NUCLEOTIDE SEQUENCE</scope>
    <source>
        <strain evidence="13">M5</strain>
    </source>
</reference>
<comment type="caution">
    <text evidence="13">The sequence shown here is derived from an EMBL/GenBank/DDBJ whole genome shotgun (WGS) entry which is preliminary data.</text>
</comment>
<organism evidence="13 14">
    <name type="scientific">Daphnia galeata</name>
    <dbReference type="NCBI Taxonomy" id="27404"/>
    <lineage>
        <taxon>Eukaryota</taxon>
        <taxon>Metazoa</taxon>
        <taxon>Ecdysozoa</taxon>
        <taxon>Arthropoda</taxon>
        <taxon>Crustacea</taxon>
        <taxon>Branchiopoda</taxon>
        <taxon>Diplostraca</taxon>
        <taxon>Cladocera</taxon>
        <taxon>Anomopoda</taxon>
        <taxon>Daphniidae</taxon>
        <taxon>Daphnia</taxon>
    </lineage>
</organism>
<dbReference type="OrthoDB" id="8020218at2759"/>
<gene>
    <name evidence="13" type="ORF">DGAL_LOCUS15215</name>
</gene>
<dbReference type="Gene3D" id="3.40.50.150">
    <property type="entry name" value="Vaccinia Virus protein VP39"/>
    <property type="match status" value="1"/>
</dbReference>
<dbReference type="GO" id="GO:0031167">
    <property type="term" value="P:rRNA methylation"/>
    <property type="evidence" value="ECO:0007669"/>
    <property type="project" value="TreeGrafter"/>
</dbReference>
<dbReference type="PROSITE" id="PS51686">
    <property type="entry name" value="SAM_MT_RSMB_NOP"/>
    <property type="match status" value="1"/>
</dbReference>
<dbReference type="CDD" id="cd02440">
    <property type="entry name" value="AdoMet_MTases"/>
    <property type="match status" value="1"/>
</dbReference>
<dbReference type="InterPro" id="IPR049560">
    <property type="entry name" value="MeTrfase_RsmB-F_NOP2_cat"/>
</dbReference>